<accession>A0A495A146</accession>
<reference evidence="1 2" key="1">
    <citation type="journal article" date="2016" name="Int. J. Syst. Evol. Microbiol.">
        <title>Oceanobacillus halophilus sp. nov., a novel moderately halophilic bacterium from a hypersaline lake.</title>
        <authorList>
            <person name="Amoozegar M.A."/>
            <person name="Bagheri M."/>
            <person name="Makhdoumi A."/>
            <person name="Nikou M.M."/>
            <person name="Fazeli S.A.S."/>
            <person name="Schumann P."/>
            <person name="Sproer C."/>
            <person name="Sanchez-Porro C."/>
            <person name="Ventosa A."/>
        </authorList>
    </citation>
    <scope>NUCLEOTIDE SEQUENCE [LARGE SCALE GENOMIC DNA]</scope>
    <source>
        <strain evidence="1 2">DSM 23996</strain>
    </source>
</reference>
<gene>
    <name evidence="1" type="ORF">D8M06_10450</name>
</gene>
<name>A0A495A146_9BACI</name>
<dbReference type="Proteomes" id="UP000269301">
    <property type="component" value="Unassembled WGS sequence"/>
</dbReference>
<keyword evidence="2" id="KW-1185">Reference proteome</keyword>
<organism evidence="1 2">
    <name type="scientific">Oceanobacillus halophilus</name>
    <dbReference type="NCBI Taxonomy" id="930130"/>
    <lineage>
        <taxon>Bacteria</taxon>
        <taxon>Bacillati</taxon>
        <taxon>Bacillota</taxon>
        <taxon>Bacilli</taxon>
        <taxon>Bacillales</taxon>
        <taxon>Bacillaceae</taxon>
        <taxon>Oceanobacillus</taxon>
    </lineage>
</organism>
<dbReference type="AlphaFoldDB" id="A0A495A146"/>
<dbReference type="EMBL" id="RBZP01000007">
    <property type="protein sequence ID" value="RKQ33189.1"/>
    <property type="molecule type" value="Genomic_DNA"/>
</dbReference>
<sequence length="60" mass="7280">MPERMTAQYSSQCEREQYYSELNIYIVYKMQNKILLKQQSFRKEPIIIQKALKIKLVLPI</sequence>
<comment type="caution">
    <text evidence="1">The sequence shown here is derived from an EMBL/GenBank/DDBJ whole genome shotgun (WGS) entry which is preliminary data.</text>
</comment>
<evidence type="ECO:0000313" key="2">
    <source>
        <dbReference type="Proteomes" id="UP000269301"/>
    </source>
</evidence>
<proteinExistence type="predicted"/>
<evidence type="ECO:0000313" key="1">
    <source>
        <dbReference type="EMBL" id="RKQ33189.1"/>
    </source>
</evidence>
<protein>
    <submittedName>
        <fullName evidence="1">Uncharacterized protein</fullName>
    </submittedName>
</protein>